<feature type="compositionally biased region" description="Basic residues" evidence="1">
    <location>
        <begin position="13"/>
        <end position="30"/>
    </location>
</feature>
<reference evidence="2 3" key="1">
    <citation type="journal article" date="2023" name="Plants (Basel)">
        <title>Bridging the Gap: Combining Genomics and Transcriptomics Approaches to Understand Stylosanthes scabra, an Orphan Legume from the Brazilian Caatinga.</title>
        <authorList>
            <person name="Ferreira-Neto J.R.C."/>
            <person name="da Silva M.D."/>
            <person name="Binneck E."/>
            <person name="de Melo N.F."/>
            <person name="da Silva R.H."/>
            <person name="de Melo A.L.T.M."/>
            <person name="Pandolfi V."/>
            <person name="Bustamante F.O."/>
            <person name="Brasileiro-Vidal A.C."/>
            <person name="Benko-Iseppon A.M."/>
        </authorList>
    </citation>
    <scope>NUCLEOTIDE SEQUENCE [LARGE SCALE GENOMIC DNA]</scope>
    <source>
        <tissue evidence="2">Leaves</tissue>
    </source>
</reference>
<dbReference type="EMBL" id="JASCZI010151458">
    <property type="protein sequence ID" value="MED6172967.1"/>
    <property type="molecule type" value="Genomic_DNA"/>
</dbReference>
<gene>
    <name evidence="2" type="ORF">PIB30_054920</name>
</gene>
<protein>
    <submittedName>
        <fullName evidence="2">Uncharacterized protein</fullName>
    </submittedName>
</protein>
<comment type="caution">
    <text evidence="2">The sequence shown here is derived from an EMBL/GenBank/DDBJ whole genome shotgun (WGS) entry which is preliminary data.</text>
</comment>
<proteinExistence type="predicted"/>
<evidence type="ECO:0000313" key="2">
    <source>
        <dbReference type="EMBL" id="MED6172967.1"/>
    </source>
</evidence>
<keyword evidence="3" id="KW-1185">Reference proteome</keyword>
<feature type="region of interest" description="Disordered" evidence="1">
    <location>
        <begin position="1"/>
        <end position="32"/>
    </location>
</feature>
<accession>A0ABU6VHU6</accession>
<dbReference type="Proteomes" id="UP001341840">
    <property type="component" value="Unassembled WGS sequence"/>
</dbReference>
<name>A0ABU6VHU6_9FABA</name>
<organism evidence="2 3">
    <name type="scientific">Stylosanthes scabra</name>
    <dbReference type="NCBI Taxonomy" id="79078"/>
    <lineage>
        <taxon>Eukaryota</taxon>
        <taxon>Viridiplantae</taxon>
        <taxon>Streptophyta</taxon>
        <taxon>Embryophyta</taxon>
        <taxon>Tracheophyta</taxon>
        <taxon>Spermatophyta</taxon>
        <taxon>Magnoliopsida</taxon>
        <taxon>eudicotyledons</taxon>
        <taxon>Gunneridae</taxon>
        <taxon>Pentapetalae</taxon>
        <taxon>rosids</taxon>
        <taxon>fabids</taxon>
        <taxon>Fabales</taxon>
        <taxon>Fabaceae</taxon>
        <taxon>Papilionoideae</taxon>
        <taxon>50 kb inversion clade</taxon>
        <taxon>dalbergioids sensu lato</taxon>
        <taxon>Dalbergieae</taxon>
        <taxon>Pterocarpus clade</taxon>
        <taxon>Stylosanthes</taxon>
    </lineage>
</organism>
<evidence type="ECO:0000313" key="3">
    <source>
        <dbReference type="Proteomes" id="UP001341840"/>
    </source>
</evidence>
<evidence type="ECO:0000256" key="1">
    <source>
        <dbReference type="SAM" id="MobiDB-lite"/>
    </source>
</evidence>
<sequence length="111" mass="12316">MRVSDALASFGKQGKKNSNKASTKKHKKKPSQVGRVTLEANRVKRVVSKIKMAVSNFKLTVSHMKMTGSSMKHRVLLDQFCVPRQRTRHGPIFVAKGTAVACQTLNVPRQA</sequence>